<keyword evidence="1" id="KW-0472">Membrane</keyword>
<reference evidence="2" key="1">
    <citation type="journal article" date="2020" name="Nature">
        <title>Giant virus diversity and host interactions through global metagenomics.</title>
        <authorList>
            <person name="Schulz F."/>
            <person name="Roux S."/>
            <person name="Paez-Espino D."/>
            <person name="Jungbluth S."/>
            <person name="Walsh D.A."/>
            <person name="Denef V.J."/>
            <person name="McMahon K.D."/>
            <person name="Konstantinidis K.T."/>
            <person name="Eloe-Fadrosh E.A."/>
            <person name="Kyrpides N.C."/>
            <person name="Woyke T."/>
        </authorList>
    </citation>
    <scope>NUCLEOTIDE SEQUENCE</scope>
    <source>
        <strain evidence="2">GVMAG-M-3300024510-1</strain>
    </source>
</reference>
<organism evidence="2">
    <name type="scientific">viral metagenome</name>
    <dbReference type="NCBI Taxonomy" id="1070528"/>
    <lineage>
        <taxon>unclassified sequences</taxon>
        <taxon>metagenomes</taxon>
        <taxon>organismal metagenomes</taxon>
    </lineage>
</organism>
<sequence length="76" mass="8572">MYAAGTVINGVNGTVVYPLAKFVQLASITYISLGVLAMLVLMYPFYYHTRASIDESLADVDLIERPARKPRWRRAH</sequence>
<evidence type="ECO:0000313" key="2">
    <source>
        <dbReference type="EMBL" id="QHT97120.1"/>
    </source>
</evidence>
<keyword evidence="1" id="KW-1133">Transmembrane helix</keyword>
<name>A0A6C0IX59_9ZZZZ</name>
<proteinExistence type="predicted"/>
<evidence type="ECO:0000256" key="1">
    <source>
        <dbReference type="SAM" id="Phobius"/>
    </source>
</evidence>
<dbReference type="AlphaFoldDB" id="A0A6C0IX59"/>
<feature type="transmembrane region" description="Helical" evidence="1">
    <location>
        <begin position="22"/>
        <end position="46"/>
    </location>
</feature>
<dbReference type="EMBL" id="MN740272">
    <property type="protein sequence ID" value="QHT97120.1"/>
    <property type="molecule type" value="Genomic_DNA"/>
</dbReference>
<protein>
    <submittedName>
        <fullName evidence="2">Uncharacterized protein</fullName>
    </submittedName>
</protein>
<accession>A0A6C0IX59</accession>
<keyword evidence="1" id="KW-0812">Transmembrane</keyword>